<dbReference type="AlphaFoldDB" id="A0A835CDL9"/>
<sequence length="293" mass="31836">MAGGLLLSPAILLPAHSHRTNGRARTRITRAAHVDRRLRAFPPVICFAHSLLVGSRTDRSGRGGGAVSSFSLSPGGLRLLPFDANVPAGLEYLSSSHGYLALTDPTAIPKAIVLINPVTGRRIHLPHIRCVVVEFGDVDPPPAVIPLELFVDDDEEAKLLVSGRRRGVVEAHRELLLVSVRNDGAVYDPSLAVDDHAAVRLVREWTSAVTRCSWDGTARSRSRRRSSRRDVSTASTSSIGRATRTGSSGLRVLDVRESQWASREETIVCPDDGRRGPSSSAGWARRGWFFPSY</sequence>
<dbReference type="PANTHER" id="PTHR36901">
    <property type="entry name" value="F-BOX DOMAIN CONTAINING PROTEIN, EXPRESSED-RELATED"/>
    <property type="match status" value="1"/>
</dbReference>
<feature type="region of interest" description="Disordered" evidence="1">
    <location>
        <begin position="220"/>
        <end position="244"/>
    </location>
</feature>
<dbReference type="InterPro" id="IPR005174">
    <property type="entry name" value="KIB1-4_b-propeller"/>
</dbReference>
<organism evidence="3 4">
    <name type="scientific">Digitaria exilis</name>
    <dbReference type="NCBI Taxonomy" id="1010633"/>
    <lineage>
        <taxon>Eukaryota</taxon>
        <taxon>Viridiplantae</taxon>
        <taxon>Streptophyta</taxon>
        <taxon>Embryophyta</taxon>
        <taxon>Tracheophyta</taxon>
        <taxon>Spermatophyta</taxon>
        <taxon>Magnoliopsida</taxon>
        <taxon>Liliopsida</taxon>
        <taxon>Poales</taxon>
        <taxon>Poaceae</taxon>
        <taxon>PACMAD clade</taxon>
        <taxon>Panicoideae</taxon>
        <taxon>Panicodae</taxon>
        <taxon>Paniceae</taxon>
        <taxon>Anthephorinae</taxon>
        <taxon>Digitaria</taxon>
    </lineage>
</organism>
<keyword evidence="4" id="KW-1185">Reference proteome</keyword>
<reference evidence="3" key="1">
    <citation type="submission" date="2020-07" db="EMBL/GenBank/DDBJ databases">
        <title>Genome sequence and genetic diversity analysis of an under-domesticated orphan crop, white fonio (Digitaria exilis).</title>
        <authorList>
            <person name="Bennetzen J.L."/>
            <person name="Chen S."/>
            <person name="Ma X."/>
            <person name="Wang X."/>
            <person name="Yssel A.E.J."/>
            <person name="Chaluvadi S.R."/>
            <person name="Johnson M."/>
            <person name="Gangashetty P."/>
            <person name="Hamidou F."/>
            <person name="Sanogo M.D."/>
            <person name="Zwaenepoel A."/>
            <person name="Wallace J."/>
            <person name="Van De Peer Y."/>
            <person name="Van Deynze A."/>
        </authorList>
    </citation>
    <scope>NUCLEOTIDE SEQUENCE</scope>
    <source>
        <tissue evidence="3">Leaves</tissue>
    </source>
</reference>
<gene>
    <name evidence="3" type="ORF">HU200_022533</name>
</gene>
<dbReference type="PANTHER" id="PTHR36901:SF1">
    <property type="entry name" value="F-BOX DOMAIN CONTAINING PROTEIN, EXPRESSED"/>
    <property type="match status" value="1"/>
</dbReference>
<feature type="domain" description="KIB1-4 beta-propeller" evidence="2">
    <location>
        <begin position="87"/>
        <end position="132"/>
    </location>
</feature>
<accession>A0A835CDL9</accession>
<dbReference type="EMBL" id="JACEFO010001675">
    <property type="protein sequence ID" value="KAF8722225.1"/>
    <property type="molecule type" value="Genomic_DNA"/>
</dbReference>
<evidence type="ECO:0000259" key="2">
    <source>
        <dbReference type="Pfam" id="PF03478"/>
    </source>
</evidence>
<name>A0A835CDL9_9POAL</name>
<dbReference type="Proteomes" id="UP000636709">
    <property type="component" value="Unassembled WGS sequence"/>
</dbReference>
<comment type="caution">
    <text evidence="3">The sequence shown here is derived from an EMBL/GenBank/DDBJ whole genome shotgun (WGS) entry which is preliminary data.</text>
</comment>
<evidence type="ECO:0000313" key="3">
    <source>
        <dbReference type="EMBL" id="KAF8722225.1"/>
    </source>
</evidence>
<dbReference type="Pfam" id="PF03478">
    <property type="entry name" value="Beta-prop_KIB1-4"/>
    <property type="match status" value="1"/>
</dbReference>
<protein>
    <recommendedName>
        <fullName evidence="2">KIB1-4 beta-propeller domain-containing protein</fullName>
    </recommendedName>
</protein>
<evidence type="ECO:0000256" key="1">
    <source>
        <dbReference type="SAM" id="MobiDB-lite"/>
    </source>
</evidence>
<evidence type="ECO:0000313" key="4">
    <source>
        <dbReference type="Proteomes" id="UP000636709"/>
    </source>
</evidence>
<proteinExistence type="predicted"/>